<keyword evidence="3" id="KW-0732">Signal</keyword>
<evidence type="ECO:0000256" key="1">
    <source>
        <dbReference type="SAM" id="MobiDB-lite"/>
    </source>
</evidence>
<dbReference type="InterPro" id="IPR052953">
    <property type="entry name" value="Ser-rich/MCO-related"/>
</dbReference>
<dbReference type="InterPro" id="IPR008972">
    <property type="entry name" value="Cupredoxin"/>
</dbReference>
<keyword evidence="2" id="KW-1133">Transmembrane helix</keyword>
<dbReference type="CDD" id="cd00920">
    <property type="entry name" value="Cupredoxin"/>
    <property type="match status" value="1"/>
</dbReference>
<name>A0A6A6QHJ2_9PEZI</name>
<accession>A0A6A6QHJ2</accession>
<proteinExistence type="predicted"/>
<reference evidence="4" key="1">
    <citation type="journal article" date="2020" name="Stud. Mycol.">
        <title>101 Dothideomycetes genomes: a test case for predicting lifestyles and emergence of pathogens.</title>
        <authorList>
            <person name="Haridas S."/>
            <person name="Albert R."/>
            <person name="Binder M."/>
            <person name="Bloem J."/>
            <person name="Labutti K."/>
            <person name="Salamov A."/>
            <person name="Andreopoulos B."/>
            <person name="Baker S."/>
            <person name="Barry K."/>
            <person name="Bills G."/>
            <person name="Bluhm B."/>
            <person name="Cannon C."/>
            <person name="Castanera R."/>
            <person name="Culley D."/>
            <person name="Daum C."/>
            <person name="Ezra D."/>
            <person name="Gonzalez J."/>
            <person name="Henrissat B."/>
            <person name="Kuo A."/>
            <person name="Liang C."/>
            <person name="Lipzen A."/>
            <person name="Lutzoni F."/>
            <person name="Magnuson J."/>
            <person name="Mondo S."/>
            <person name="Nolan M."/>
            <person name="Ohm R."/>
            <person name="Pangilinan J."/>
            <person name="Park H.-J."/>
            <person name="Ramirez L."/>
            <person name="Alfaro M."/>
            <person name="Sun H."/>
            <person name="Tritt A."/>
            <person name="Yoshinaga Y."/>
            <person name="Zwiers L.-H."/>
            <person name="Turgeon B."/>
            <person name="Goodwin S."/>
            <person name="Spatafora J."/>
            <person name="Crous P."/>
            <person name="Grigoriev I."/>
        </authorList>
    </citation>
    <scope>NUCLEOTIDE SEQUENCE</scope>
    <source>
        <strain evidence="4">CBS 269.34</strain>
    </source>
</reference>
<dbReference type="EMBL" id="MU004195">
    <property type="protein sequence ID" value="KAF2491544.1"/>
    <property type="molecule type" value="Genomic_DNA"/>
</dbReference>
<evidence type="ECO:0000256" key="2">
    <source>
        <dbReference type="SAM" id="Phobius"/>
    </source>
</evidence>
<keyword evidence="2" id="KW-0812">Transmembrane</keyword>
<dbReference type="Gene3D" id="2.60.40.420">
    <property type="entry name" value="Cupredoxins - blue copper proteins"/>
    <property type="match status" value="1"/>
</dbReference>
<feature type="chain" id="PRO_5025428912" description="Cupredoxin" evidence="3">
    <location>
        <begin position="29"/>
        <end position="372"/>
    </location>
</feature>
<gene>
    <name evidence="4" type="ORF">BU16DRAFT_121449</name>
</gene>
<dbReference type="OrthoDB" id="2331100at2759"/>
<feature type="region of interest" description="Disordered" evidence="1">
    <location>
        <begin position="201"/>
        <end position="229"/>
    </location>
</feature>
<dbReference type="PANTHER" id="PTHR34883:SF8">
    <property type="entry name" value="EXTRACELLULAR SERINE-RICH PROTEIN (AFU_ORTHOLOGUE AFUA_6G00670)"/>
    <property type="match status" value="1"/>
</dbReference>
<evidence type="ECO:0000256" key="3">
    <source>
        <dbReference type="SAM" id="SignalP"/>
    </source>
</evidence>
<sequence>MIMGGSTRHRALMASVLFVVARIGVVSAQIVNIATSFSTSTGTASPSSTASSAPKVIDVTVNKGSTHRFDPEDIQANVGDILSFHFYPTNHSVVKAEYGYPCVPYDYVEPGSKDMFFSGNHPMQAADAVQTWNLTVNSTEPVFFYCSALESCNKQGMLGVINSNDTMTLDHQRKLALEANTVQLSPGDPIPAEASATIVHSASSAAPTSATSVPPLPTQPAESSDHHHSSLGGGAIAGIAIGGVVVILICGLLFFYMGRTKSLKDVLKRNSATVPMSNNPQDPNFPAYGYMPQQQNEYRQSHLPPYGSPYTGPPSEAPGSPGYVAAEYERREMASPTPEEQAHKAALAAQRVQQDGPAELASEPIREKRDEP</sequence>
<organism evidence="4 5">
    <name type="scientific">Lophium mytilinum</name>
    <dbReference type="NCBI Taxonomy" id="390894"/>
    <lineage>
        <taxon>Eukaryota</taxon>
        <taxon>Fungi</taxon>
        <taxon>Dikarya</taxon>
        <taxon>Ascomycota</taxon>
        <taxon>Pezizomycotina</taxon>
        <taxon>Dothideomycetes</taxon>
        <taxon>Pleosporomycetidae</taxon>
        <taxon>Mytilinidiales</taxon>
        <taxon>Mytilinidiaceae</taxon>
        <taxon>Lophium</taxon>
    </lineage>
</organism>
<feature type="compositionally biased region" description="Low complexity" evidence="1">
    <location>
        <begin position="201"/>
        <end position="213"/>
    </location>
</feature>
<evidence type="ECO:0000313" key="5">
    <source>
        <dbReference type="Proteomes" id="UP000799750"/>
    </source>
</evidence>
<evidence type="ECO:0008006" key="6">
    <source>
        <dbReference type="Google" id="ProtNLM"/>
    </source>
</evidence>
<feature type="transmembrane region" description="Helical" evidence="2">
    <location>
        <begin position="231"/>
        <end position="256"/>
    </location>
</feature>
<dbReference type="PANTHER" id="PTHR34883">
    <property type="entry name" value="SERINE-RICH PROTEIN, PUTATIVE-RELATED-RELATED"/>
    <property type="match status" value="1"/>
</dbReference>
<keyword evidence="5" id="KW-1185">Reference proteome</keyword>
<dbReference type="Proteomes" id="UP000799750">
    <property type="component" value="Unassembled WGS sequence"/>
</dbReference>
<dbReference type="AlphaFoldDB" id="A0A6A6QHJ2"/>
<feature type="region of interest" description="Disordered" evidence="1">
    <location>
        <begin position="299"/>
        <end position="372"/>
    </location>
</feature>
<dbReference type="SUPFAM" id="SSF49503">
    <property type="entry name" value="Cupredoxins"/>
    <property type="match status" value="1"/>
</dbReference>
<protein>
    <recommendedName>
        <fullName evidence="6">Cupredoxin</fullName>
    </recommendedName>
</protein>
<feature type="signal peptide" evidence="3">
    <location>
        <begin position="1"/>
        <end position="28"/>
    </location>
</feature>
<evidence type="ECO:0000313" key="4">
    <source>
        <dbReference type="EMBL" id="KAF2491544.1"/>
    </source>
</evidence>
<keyword evidence="2" id="KW-0472">Membrane</keyword>